<dbReference type="Pfam" id="PF13377">
    <property type="entry name" value="Peripla_BP_3"/>
    <property type="match status" value="1"/>
</dbReference>
<protein>
    <submittedName>
        <fullName evidence="5">Transcriptional regulator</fullName>
    </submittedName>
</protein>
<dbReference type="SUPFAM" id="SSF47413">
    <property type="entry name" value="lambda repressor-like DNA-binding domains"/>
    <property type="match status" value="1"/>
</dbReference>
<keyword evidence="3" id="KW-0804">Transcription</keyword>
<proteinExistence type="predicted"/>
<keyword evidence="6" id="KW-1185">Reference proteome</keyword>
<dbReference type="GO" id="GO:0000976">
    <property type="term" value="F:transcription cis-regulatory region binding"/>
    <property type="evidence" value="ECO:0007669"/>
    <property type="project" value="TreeGrafter"/>
</dbReference>
<dbReference type="SUPFAM" id="SSF53822">
    <property type="entry name" value="Periplasmic binding protein-like I"/>
    <property type="match status" value="1"/>
</dbReference>
<keyword evidence="2" id="KW-0238">DNA-binding</keyword>
<evidence type="ECO:0000313" key="5">
    <source>
        <dbReference type="EMBL" id="KSU88247.1"/>
    </source>
</evidence>
<dbReference type="InterPro" id="IPR046335">
    <property type="entry name" value="LacI/GalR-like_sensor"/>
</dbReference>
<accession>A0A0V8JMJ4</accession>
<organism evidence="5 6">
    <name type="scientific">Priestia veravalensis</name>
    <dbReference type="NCBI Taxonomy" id="1414648"/>
    <lineage>
        <taxon>Bacteria</taxon>
        <taxon>Bacillati</taxon>
        <taxon>Bacillota</taxon>
        <taxon>Bacilli</taxon>
        <taxon>Bacillales</taxon>
        <taxon>Bacillaceae</taxon>
        <taxon>Priestia</taxon>
    </lineage>
</organism>
<evidence type="ECO:0000259" key="4">
    <source>
        <dbReference type="PROSITE" id="PS50932"/>
    </source>
</evidence>
<dbReference type="SMART" id="SM00354">
    <property type="entry name" value="HTH_LACI"/>
    <property type="match status" value="1"/>
</dbReference>
<keyword evidence="1" id="KW-0805">Transcription regulation</keyword>
<dbReference type="CDD" id="cd01392">
    <property type="entry name" value="HTH_LacI"/>
    <property type="match status" value="1"/>
</dbReference>
<reference evidence="5 6" key="1">
    <citation type="submission" date="2015-11" db="EMBL/GenBank/DDBJ databases">
        <title>Bacillus caseinolyticus sp nov.</title>
        <authorList>
            <person name="Dastager S.G."/>
            <person name="Mawlankar R."/>
        </authorList>
    </citation>
    <scope>NUCLEOTIDE SEQUENCE [LARGE SCALE GENOMIC DNA]</scope>
    <source>
        <strain evidence="5 6">SGD-V-76</strain>
    </source>
</reference>
<dbReference type="InterPro" id="IPR028082">
    <property type="entry name" value="Peripla_BP_I"/>
</dbReference>
<dbReference type="CDD" id="cd01544">
    <property type="entry name" value="PBP1_GalR"/>
    <property type="match status" value="1"/>
</dbReference>
<dbReference type="Proteomes" id="UP000053681">
    <property type="component" value="Unassembled WGS sequence"/>
</dbReference>
<dbReference type="InterPro" id="IPR010982">
    <property type="entry name" value="Lambda_DNA-bd_dom_sf"/>
</dbReference>
<dbReference type="InterPro" id="IPR000843">
    <property type="entry name" value="HTH_LacI"/>
</dbReference>
<evidence type="ECO:0000256" key="3">
    <source>
        <dbReference type="ARBA" id="ARBA00023163"/>
    </source>
</evidence>
<sequence length="347" mass="38609">MTTLKEVATAAKVSSTTASRVLNNDHTLSVSDETRSRVLKAAKALNYTPVRARKGETGDANLTPRIGIMFAQTVEEELADPFFSSIRHGIENACIERGILTNRMFRLKSMHREEVLHDLDGLIVVGRISAETIQTVSNHLDNIIFVNHLADENTYDSVISDFERATESALEHLIQLGYQRIGYIGGREREHFINGNQVIEDKRQTTFEKILEKKGMFCSSDVHIGEFAMAQGYELMEKAIKQGNLPEAFFIASDSMAIGAMRALQKANRKVPEDVAIVSFNDVDVAEFTSTPLTTVKVYTEQMGRLAVNLLMDRINGRKIPLKVTVPTKLVIRDSCGLTMKRMASGA</sequence>
<dbReference type="PANTHER" id="PTHR30146:SF149">
    <property type="entry name" value="HTH-TYPE TRANSCRIPTIONAL REGULATOR EBGR"/>
    <property type="match status" value="1"/>
</dbReference>
<comment type="caution">
    <text evidence="5">The sequence shown here is derived from an EMBL/GenBank/DDBJ whole genome shotgun (WGS) entry which is preliminary data.</text>
</comment>
<dbReference type="EMBL" id="LNQP01000026">
    <property type="protein sequence ID" value="KSU88247.1"/>
    <property type="molecule type" value="Genomic_DNA"/>
</dbReference>
<evidence type="ECO:0000313" key="6">
    <source>
        <dbReference type="Proteomes" id="UP000053681"/>
    </source>
</evidence>
<dbReference type="AlphaFoldDB" id="A0A0V8JMJ4"/>
<dbReference type="Gene3D" id="1.10.260.40">
    <property type="entry name" value="lambda repressor-like DNA-binding domains"/>
    <property type="match status" value="1"/>
</dbReference>
<gene>
    <name evidence="5" type="ORF">AS180_08840</name>
</gene>
<dbReference type="PANTHER" id="PTHR30146">
    <property type="entry name" value="LACI-RELATED TRANSCRIPTIONAL REPRESSOR"/>
    <property type="match status" value="1"/>
</dbReference>
<evidence type="ECO:0000256" key="2">
    <source>
        <dbReference type="ARBA" id="ARBA00023125"/>
    </source>
</evidence>
<feature type="domain" description="HTH lacI-type" evidence="4">
    <location>
        <begin position="2"/>
        <end position="58"/>
    </location>
</feature>
<dbReference type="PROSITE" id="PS00356">
    <property type="entry name" value="HTH_LACI_1"/>
    <property type="match status" value="1"/>
</dbReference>
<dbReference type="Pfam" id="PF00356">
    <property type="entry name" value="LacI"/>
    <property type="match status" value="1"/>
</dbReference>
<evidence type="ECO:0000256" key="1">
    <source>
        <dbReference type="ARBA" id="ARBA00023015"/>
    </source>
</evidence>
<dbReference type="GO" id="GO:0003700">
    <property type="term" value="F:DNA-binding transcription factor activity"/>
    <property type="evidence" value="ECO:0007669"/>
    <property type="project" value="TreeGrafter"/>
</dbReference>
<dbReference type="RefSeq" id="WP_025911820.1">
    <property type="nucleotide sequence ID" value="NZ_KQ758642.1"/>
</dbReference>
<name>A0A0V8JMJ4_9BACI</name>
<dbReference type="Gene3D" id="3.40.50.2300">
    <property type="match status" value="2"/>
</dbReference>
<dbReference type="PROSITE" id="PS50932">
    <property type="entry name" value="HTH_LACI_2"/>
    <property type="match status" value="1"/>
</dbReference>